<feature type="domain" description="Hint" evidence="3">
    <location>
        <begin position="285"/>
        <end position="379"/>
    </location>
</feature>
<evidence type="ECO:0000256" key="2">
    <source>
        <dbReference type="SAM" id="Phobius"/>
    </source>
</evidence>
<dbReference type="Pfam" id="PF07591">
    <property type="entry name" value="PT-HINT"/>
    <property type="match status" value="1"/>
</dbReference>
<evidence type="ECO:0000313" key="5">
    <source>
        <dbReference type="Proteomes" id="UP001183585"/>
    </source>
</evidence>
<dbReference type="PROSITE" id="PS50817">
    <property type="entry name" value="INTEIN_N_TER"/>
    <property type="match status" value="1"/>
</dbReference>
<feature type="region of interest" description="Disordered" evidence="1">
    <location>
        <begin position="472"/>
        <end position="492"/>
    </location>
</feature>
<dbReference type="Gene3D" id="2.170.16.10">
    <property type="entry name" value="Hedgehog/Intein (Hint) domain"/>
    <property type="match status" value="1"/>
</dbReference>
<gene>
    <name evidence="4" type="ORF">J2S48_003888</name>
</gene>
<evidence type="ECO:0000313" key="4">
    <source>
        <dbReference type="EMBL" id="MDR7384373.1"/>
    </source>
</evidence>
<keyword evidence="5" id="KW-1185">Reference proteome</keyword>
<dbReference type="InterPro" id="IPR006141">
    <property type="entry name" value="Intein_N"/>
</dbReference>
<reference evidence="4 5" key="1">
    <citation type="submission" date="2023-07" db="EMBL/GenBank/DDBJ databases">
        <title>Sequencing the genomes of 1000 actinobacteria strains.</title>
        <authorList>
            <person name="Klenk H.-P."/>
        </authorList>
    </citation>
    <scope>NUCLEOTIDE SEQUENCE [LARGE SCALE GENOMIC DNA]</scope>
    <source>
        <strain evidence="4 5">DSM 45554</strain>
    </source>
</reference>
<accession>A0ABU2CSQ8</accession>
<organism evidence="4 5">
    <name type="scientific">Promicromonospora iranensis</name>
    <dbReference type="NCBI Taxonomy" id="1105144"/>
    <lineage>
        <taxon>Bacteria</taxon>
        <taxon>Bacillati</taxon>
        <taxon>Actinomycetota</taxon>
        <taxon>Actinomycetes</taxon>
        <taxon>Micrococcales</taxon>
        <taxon>Promicromonosporaceae</taxon>
        <taxon>Promicromonospora</taxon>
    </lineage>
</organism>
<dbReference type="PROSITE" id="PS50818">
    <property type="entry name" value="INTEIN_C_TER"/>
    <property type="match status" value="1"/>
</dbReference>
<dbReference type="InterPro" id="IPR003587">
    <property type="entry name" value="Hint_dom_N"/>
</dbReference>
<evidence type="ECO:0000259" key="3">
    <source>
        <dbReference type="SMART" id="SM00306"/>
    </source>
</evidence>
<dbReference type="SUPFAM" id="SSF51294">
    <property type="entry name" value="Hedgehog/intein (Hint) domain"/>
    <property type="match status" value="1"/>
</dbReference>
<evidence type="ECO:0000256" key="1">
    <source>
        <dbReference type="SAM" id="MobiDB-lite"/>
    </source>
</evidence>
<sequence>MEVASSIDNAASAMGRLDVEGTVSQAVDALMERKEDTIGEIRKAHGRYVAAGEALVGYASSLERVQSETLTALDQARDAQDQVQAASGSKDRWQDLADSAKDETEKAEYEQKARQADGEADQAAGVISSAKSTIDSAVSDRNRAAEHAIDRIEEITSSDDLNDGWWDNWGSKLVAAIADIADMISTIAGILAIIVAFIPVVGTALAGVLIVIAAVAAIVSAVANITLAATGERSWAEAGLAIAGAALSLVGLGAAAKAATGLAKGISKTAVKQGMKNGWCKFGFGACFVAGTLVRTVDGDKPIEDIRAGDKVWARDLATGLDELRLVEETFVRETAALYHLMVDGERISTTSEHPFMVHGMGWIEAQDLKRGYLLATETGTAALDDVVVEHLDPEAVPGAGGPVVVYNFHVQSHHNYYVLAGDQPVLVHNTGANHGKAASKLIGKNGTRTDGSVTVWKTKSDKYRIDVENPPNRDGQMHLQEKIPGKKSSEAPKYQWDFEKGEFKDVPKSTQKELDKTDYEKGVAKGLKYLGED</sequence>
<protein>
    <recommendedName>
        <fullName evidence="3">Hint domain-containing protein</fullName>
    </recommendedName>
</protein>
<proteinExistence type="predicted"/>
<name>A0ABU2CSQ8_9MICO</name>
<dbReference type="SMART" id="SM00306">
    <property type="entry name" value="HintN"/>
    <property type="match status" value="1"/>
</dbReference>
<dbReference type="Proteomes" id="UP001183585">
    <property type="component" value="Unassembled WGS sequence"/>
</dbReference>
<keyword evidence="2" id="KW-0812">Transmembrane</keyword>
<feature type="transmembrane region" description="Helical" evidence="2">
    <location>
        <begin position="173"/>
        <end position="198"/>
    </location>
</feature>
<dbReference type="CDD" id="cd00081">
    <property type="entry name" value="Hint"/>
    <property type="match status" value="1"/>
</dbReference>
<dbReference type="InterPro" id="IPR030934">
    <property type="entry name" value="Intein_C"/>
</dbReference>
<feature type="region of interest" description="Disordered" evidence="1">
    <location>
        <begin position="82"/>
        <end position="106"/>
    </location>
</feature>
<keyword evidence="2" id="KW-0472">Membrane</keyword>
<dbReference type="EMBL" id="JAVDYE010000001">
    <property type="protein sequence ID" value="MDR7384373.1"/>
    <property type="molecule type" value="Genomic_DNA"/>
</dbReference>
<feature type="transmembrane region" description="Helical" evidence="2">
    <location>
        <begin position="204"/>
        <end position="227"/>
    </location>
</feature>
<feature type="transmembrane region" description="Helical" evidence="2">
    <location>
        <begin position="239"/>
        <end position="259"/>
    </location>
</feature>
<dbReference type="InterPro" id="IPR036844">
    <property type="entry name" value="Hint_dom_sf"/>
</dbReference>
<feature type="compositionally biased region" description="Basic and acidic residues" evidence="1">
    <location>
        <begin position="476"/>
        <end position="492"/>
    </location>
</feature>
<feature type="compositionally biased region" description="Basic and acidic residues" evidence="1">
    <location>
        <begin position="89"/>
        <end position="106"/>
    </location>
</feature>
<comment type="caution">
    <text evidence="4">The sequence shown here is derived from an EMBL/GenBank/DDBJ whole genome shotgun (WGS) entry which is preliminary data.</text>
</comment>
<keyword evidence="2" id="KW-1133">Transmembrane helix</keyword>
<dbReference type="RefSeq" id="WP_274992767.1">
    <property type="nucleotide sequence ID" value="NZ_JAJQQP010000003.1"/>
</dbReference>